<feature type="transmembrane region" description="Helical" evidence="1">
    <location>
        <begin position="102"/>
        <end position="120"/>
    </location>
</feature>
<feature type="domain" description="VanZ-like" evidence="2">
    <location>
        <begin position="13"/>
        <end position="117"/>
    </location>
</feature>
<accession>A0A9E7A0Z6</accession>
<evidence type="ECO:0000313" key="3">
    <source>
        <dbReference type="EMBL" id="UOB18982.1"/>
    </source>
</evidence>
<evidence type="ECO:0000313" key="4">
    <source>
        <dbReference type="Proteomes" id="UP000831290"/>
    </source>
</evidence>
<keyword evidence="4" id="KW-1185">Reference proteome</keyword>
<organism evidence="3 4">
    <name type="scientific">Abyssalbus ytuae</name>
    <dbReference type="NCBI Taxonomy" id="2926907"/>
    <lineage>
        <taxon>Bacteria</taxon>
        <taxon>Pseudomonadati</taxon>
        <taxon>Bacteroidota</taxon>
        <taxon>Flavobacteriia</taxon>
        <taxon>Flavobacteriales</taxon>
        <taxon>Flavobacteriaceae</taxon>
        <taxon>Abyssalbus</taxon>
    </lineage>
</organism>
<evidence type="ECO:0000256" key="1">
    <source>
        <dbReference type="SAM" id="Phobius"/>
    </source>
</evidence>
<proteinExistence type="predicted"/>
<keyword evidence="1" id="KW-0472">Membrane</keyword>
<evidence type="ECO:0000259" key="2">
    <source>
        <dbReference type="Pfam" id="PF04892"/>
    </source>
</evidence>
<gene>
    <name evidence="3" type="ORF">MQE35_06715</name>
</gene>
<keyword evidence="1" id="KW-0812">Transmembrane</keyword>
<reference evidence="3" key="1">
    <citation type="submission" date="2022-03" db="EMBL/GenBank/DDBJ databases">
        <title>Description of Abyssus ytuae gen. nov., sp. nov., a novel member of the family Flavobacteriaceae isolated from the sediment of Mariana Trench.</title>
        <authorList>
            <person name="Zhang J."/>
            <person name="Xu X."/>
        </authorList>
    </citation>
    <scope>NUCLEOTIDE SEQUENCE</scope>
    <source>
        <strain evidence="3">MT3330</strain>
    </source>
</reference>
<dbReference type="EMBL" id="CP094358">
    <property type="protein sequence ID" value="UOB18982.1"/>
    <property type="molecule type" value="Genomic_DNA"/>
</dbReference>
<dbReference type="Pfam" id="PF04892">
    <property type="entry name" value="VanZ"/>
    <property type="match status" value="1"/>
</dbReference>
<feature type="transmembrane region" description="Helical" evidence="1">
    <location>
        <begin position="7"/>
        <end position="24"/>
    </location>
</feature>
<dbReference type="NCBIfam" id="NF037970">
    <property type="entry name" value="vanZ_1"/>
    <property type="match status" value="1"/>
</dbReference>
<dbReference type="KEGG" id="fbm:MQE35_06715"/>
<protein>
    <submittedName>
        <fullName evidence="3">VanZ family protein</fullName>
    </submittedName>
</protein>
<dbReference type="RefSeq" id="WP_255845599.1">
    <property type="nucleotide sequence ID" value="NZ_CP094358.1"/>
</dbReference>
<feature type="transmembrane region" description="Helical" evidence="1">
    <location>
        <begin position="44"/>
        <end position="60"/>
    </location>
</feature>
<dbReference type="Proteomes" id="UP000831290">
    <property type="component" value="Chromosome"/>
</dbReference>
<keyword evidence="1" id="KW-1133">Transmembrane helix</keyword>
<name>A0A9E7A0Z6_9FLAO</name>
<dbReference type="InterPro" id="IPR006976">
    <property type="entry name" value="VanZ-like"/>
</dbReference>
<dbReference type="AlphaFoldDB" id="A0A9E7A0Z6"/>
<dbReference type="PANTHER" id="PTHR28008">
    <property type="entry name" value="DOMAIN PROTEIN, PUTATIVE (AFU_ORTHOLOGUE AFUA_3G10980)-RELATED"/>
    <property type="match status" value="1"/>
</dbReference>
<sequence length="125" mass="14692">MHRNKRLFFFLGILWTCAVTFMSLYPFKDDLPDSFFNLPFKDKIAHFCFYFGFTVLWYYYFKSIGIKKSLEVSIILAILYGILMEIMQYAMGFGRMMDVKDIIANILGSVFALIIIKGISYRCSH</sequence>
<dbReference type="PANTHER" id="PTHR28008:SF1">
    <property type="entry name" value="DOMAIN PROTEIN, PUTATIVE (AFU_ORTHOLOGUE AFUA_3G10980)-RELATED"/>
    <property type="match status" value="1"/>
</dbReference>
<feature type="transmembrane region" description="Helical" evidence="1">
    <location>
        <begin position="72"/>
        <end position="90"/>
    </location>
</feature>